<feature type="domain" description="C2H2-type" evidence="8">
    <location>
        <begin position="472"/>
        <end position="499"/>
    </location>
</feature>
<dbReference type="GO" id="GO:0005634">
    <property type="term" value="C:nucleus"/>
    <property type="evidence" value="ECO:0007669"/>
    <property type="project" value="TreeGrafter"/>
</dbReference>
<evidence type="ECO:0000256" key="7">
    <source>
        <dbReference type="SAM" id="MobiDB-lite"/>
    </source>
</evidence>
<dbReference type="PROSITE" id="PS50157">
    <property type="entry name" value="ZINC_FINGER_C2H2_2"/>
    <property type="match status" value="9"/>
</dbReference>
<proteinExistence type="predicted"/>
<feature type="domain" description="C2H2-type" evidence="8">
    <location>
        <begin position="531"/>
        <end position="558"/>
    </location>
</feature>
<dbReference type="PROSITE" id="PS00028">
    <property type="entry name" value="ZINC_FINGER_C2H2_1"/>
    <property type="match status" value="8"/>
</dbReference>
<reference evidence="9 10" key="1">
    <citation type="submission" date="2020-03" db="EMBL/GenBank/DDBJ databases">
        <title>Dissostichus mawsoni Genome sequencing and assembly.</title>
        <authorList>
            <person name="Park H."/>
        </authorList>
    </citation>
    <scope>NUCLEOTIDE SEQUENCE [LARGE SCALE GENOMIC DNA]</scope>
    <source>
        <strain evidence="9">DM0001</strain>
        <tissue evidence="9">Muscle</tissue>
    </source>
</reference>
<feature type="compositionally biased region" description="Basic and acidic residues" evidence="7">
    <location>
        <begin position="267"/>
        <end position="278"/>
    </location>
</feature>
<evidence type="ECO:0000256" key="5">
    <source>
        <dbReference type="ARBA" id="ARBA00023242"/>
    </source>
</evidence>
<organism evidence="9 10">
    <name type="scientific">Dissostichus mawsoni</name>
    <name type="common">Antarctic cod</name>
    <dbReference type="NCBI Taxonomy" id="36200"/>
    <lineage>
        <taxon>Eukaryota</taxon>
        <taxon>Metazoa</taxon>
        <taxon>Chordata</taxon>
        <taxon>Craniata</taxon>
        <taxon>Vertebrata</taxon>
        <taxon>Euteleostomi</taxon>
        <taxon>Actinopterygii</taxon>
        <taxon>Neopterygii</taxon>
        <taxon>Teleostei</taxon>
        <taxon>Neoteleostei</taxon>
        <taxon>Acanthomorphata</taxon>
        <taxon>Eupercaria</taxon>
        <taxon>Perciformes</taxon>
        <taxon>Notothenioidei</taxon>
        <taxon>Nototheniidae</taxon>
        <taxon>Dissostichus</taxon>
    </lineage>
</organism>
<dbReference type="SUPFAM" id="SSF57667">
    <property type="entry name" value="beta-beta-alpha zinc fingers"/>
    <property type="match status" value="5"/>
</dbReference>
<feature type="domain" description="C2H2-type" evidence="8">
    <location>
        <begin position="301"/>
        <end position="328"/>
    </location>
</feature>
<evidence type="ECO:0000256" key="3">
    <source>
        <dbReference type="ARBA" id="ARBA00022771"/>
    </source>
</evidence>
<feature type="compositionally biased region" description="Acidic residues" evidence="7">
    <location>
        <begin position="251"/>
        <end position="266"/>
    </location>
</feature>
<dbReference type="PANTHER" id="PTHR24393:SF34">
    <property type="entry name" value="PR_SET DOMAIN 13"/>
    <property type="match status" value="1"/>
</dbReference>
<keyword evidence="10" id="KW-1185">Reference proteome</keyword>
<evidence type="ECO:0000256" key="2">
    <source>
        <dbReference type="ARBA" id="ARBA00022737"/>
    </source>
</evidence>
<evidence type="ECO:0000256" key="6">
    <source>
        <dbReference type="PROSITE-ProRule" id="PRU00042"/>
    </source>
</evidence>
<dbReference type="InterPro" id="IPR036236">
    <property type="entry name" value="Znf_C2H2_sf"/>
</dbReference>
<dbReference type="Pfam" id="PF00096">
    <property type="entry name" value="zf-C2H2"/>
    <property type="match status" value="4"/>
</dbReference>
<evidence type="ECO:0000313" key="10">
    <source>
        <dbReference type="Proteomes" id="UP000518266"/>
    </source>
</evidence>
<feature type="domain" description="C2H2-type" evidence="8">
    <location>
        <begin position="364"/>
        <end position="391"/>
    </location>
</feature>
<sequence>MDKVTIGEEVTRQELLPEPLLIILSPPPPFLPGAGKPTMFWHKWLKAFEHYFHALGENELAESSKCGLLRNCLGLEGQHIFTALIQRETSYTAVISSLTLYFCSDHTSQMCRLKFHQRAQMPGEGVDVFVSALEELLRPCNYGHLQDKLILDQLIEKTNCPPSKRGCCWRGKQVESAFNETDLFSIHEVSVDIEDDLGPPVPTKRKRGRPRRGEGKLKIETEPPSTKTHTRSSRQKDSYYYSNDKQYYSENDGDSDNSDSQDEECEDNVKDKDTEKATSQDGGTSWLEMRAHKKTHAVEGLTCLACDKQFKEKAALVSHLKLHKKVQAKPRSLTCGDCGKVFGRMYHLKRHIVTHRKASNGDIYTCPDCQKDFAFPEDLNKHLEIHLKENNGTCPKCDETFSSPEELEAHMGVHEKSYACSTCGKKFKVEYALKKHEQGHQDEQFYCSLCRKHFIKLSHYKRHMTVHDRRESRCPHCDSIFLQLTAFKYHLRTHTAERPYQCTCCIETFEEKKDLDQHCLRHRKFKKEMPNSCTRCDCAFSTLLELTDHMSSHDGEQPMTCPI</sequence>
<dbReference type="Proteomes" id="UP000518266">
    <property type="component" value="Unassembled WGS sequence"/>
</dbReference>
<protein>
    <recommendedName>
        <fullName evidence="8">C2H2-type domain-containing protein</fullName>
    </recommendedName>
</protein>
<dbReference type="GO" id="GO:0001228">
    <property type="term" value="F:DNA-binding transcription activator activity, RNA polymerase II-specific"/>
    <property type="evidence" value="ECO:0007669"/>
    <property type="project" value="TreeGrafter"/>
</dbReference>
<dbReference type="GO" id="GO:0000978">
    <property type="term" value="F:RNA polymerase II cis-regulatory region sequence-specific DNA binding"/>
    <property type="evidence" value="ECO:0007669"/>
    <property type="project" value="TreeGrafter"/>
</dbReference>
<feature type="region of interest" description="Disordered" evidence="7">
    <location>
        <begin position="194"/>
        <end position="286"/>
    </location>
</feature>
<feature type="non-terminal residue" evidence="9">
    <location>
        <position position="1"/>
    </location>
</feature>
<feature type="domain" description="C2H2-type" evidence="8">
    <location>
        <begin position="500"/>
        <end position="527"/>
    </location>
</feature>
<gene>
    <name evidence="9" type="ORF">F7725_005512</name>
</gene>
<evidence type="ECO:0000313" key="9">
    <source>
        <dbReference type="EMBL" id="KAF3852157.1"/>
    </source>
</evidence>
<keyword evidence="4" id="KW-0862">Zinc</keyword>
<keyword evidence="2" id="KW-0677">Repeat</keyword>
<feature type="domain" description="C2H2-type" evidence="8">
    <location>
        <begin position="333"/>
        <end position="360"/>
    </location>
</feature>
<keyword evidence="1" id="KW-0479">Metal-binding</keyword>
<evidence type="ECO:0000256" key="1">
    <source>
        <dbReference type="ARBA" id="ARBA00022723"/>
    </source>
</evidence>
<accession>A0A7J5YUI7</accession>
<keyword evidence="3 6" id="KW-0863">Zinc-finger</keyword>
<evidence type="ECO:0000259" key="8">
    <source>
        <dbReference type="PROSITE" id="PS50157"/>
    </source>
</evidence>
<dbReference type="InterPro" id="IPR013087">
    <property type="entry name" value="Znf_C2H2_type"/>
</dbReference>
<feature type="domain" description="C2H2-type" evidence="8">
    <location>
        <begin position="445"/>
        <end position="472"/>
    </location>
</feature>
<dbReference type="SMART" id="SM00355">
    <property type="entry name" value="ZnF_C2H2"/>
    <property type="match status" value="9"/>
</dbReference>
<dbReference type="PANTHER" id="PTHR24393">
    <property type="entry name" value="ZINC FINGER PROTEIN"/>
    <property type="match status" value="1"/>
</dbReference>
<name>A0A7J5YUI7_DISMA</name>
<keyword evidence="5" id="KW-0539">Nucleus</keyword>
<evidence type="ECO:0000256" key="4">
    <source>
        <dbReference type="ARBA" id="ARBA00022833"/>
    </source>
</evidence>
<feature type="domain" description="C2H2-type" evidence="8">
    <location>
        <begin position="392"/>
        <end position="419"/>
    </location>
</feature>
<feature type="domain" description="C2H2-type" evidence="8">
    <location>
        <begin position="418"/>
        <end position="445"/>
    </location>
</feature>
<dbReference type="Gene3D" id="3.30.160.60">
    <property type="entry name" value="Classic Zinc Finger"/>
    <property type="match status" value="5"/>
</dbReference>
<dbReference type="OrthoDB" id="8922241at2759"/>
<dbReference type="GO" id="GO:0008270">
    <property type="term" value="F:zinc ion binding"/>
    <property type="evidence" value="ECO:0007669"/>
    <property type="project" value="UniProtKB-KW"/>
</dbReference>
<dbReference type="AlphaFoldDB" id="A0A7J5YUI7"/>
<feature type="compositionally biased region" description="Basic and acidic residues" evidence="7">
    <location>
        <begin position="211"/>
        <end position="221"/>
    </location>
</feature>
<dbReference type="EMBL" id="JAAKFY010000009">
    <property type="protein sequence ID" value="KAF3852157.1"/>
    <property type="molecule type" value="Genomic_DNA"/>
</dbReference>
<comment type="caution">
    <text evidence="9">The sequence shown here is derived from an EMBL/GenBank/DDBJ whole genome shotgun (WGS) entry which is preliminary data.</text>
</comment>